<accession>W7QVT1</accession>
<feature type="domain" description="FtsK" evidence="4">
    <location>
        <begin position="1522"/>
        <end position="1712"/>
    </location>
</feature>
<evidence type="ECO:0000313" key="6">
    <source>
        <dbReference type="Proteomes" id="UP000019276"/>
    </source>
</evidence>
<name>W7QVT1_9ALTE</name>
<dbReference type="InterPro" id="IPR027417">
    <property type="entry name" value="P-loop_NTPase"/>
</dbReference>
<dbReference type="PATRIC" id="fig|1328313.3.peg.2586"/>
<sequence>MRSLAKYFYEIIKKEYQDWCDSNKGNRIPGRFVLKEFDARLVEEIIENINSNDDFPIKPIGSDDGFIVVVEEHEQYKNVAIEKHTFSEMAHERNREGNFFCLMLMAEIKPTMEQVRGIDQSTVFEQTEITKWIELAKRQYTEQAFFIDEYVAELSKFVSELTNSKWNARPFIEIDKINAFIDGVIEETIKDGKFYYALGKSCVHLGGINRLEEFLPLKNSGASYRRTFRAIVTKTLFKDINFWRAINKDKEVELSEIKSNIDIIKQFGSDYDEFCADISKYFSAFYQEDRKLASSQKEELQKLYDSSYPYSSVLQAKSAKPKFLLGAETQVFLSDNDIDLPEDYIELLGLVDNPPSQKPEINDLRKFYFSYAKEISENSKLDKAWLKEITDSKATECSNLITGLLEVLSKSVLLKDLGDDEIVLSLAKDRTRRSLERKNWYALNYFNNEYRDLAAFWSHFGENFKIEFGKVFNEKFASSVDSKNRKSGESKAANELSFRVIRREKGNDTPIDSWELKWIFNPFGFESSKYLDFTKIRDRKGFFHKYDLSLDPLFIKRAESTPTISNIHMFLAVSTSMKKGAVVKKSDKEIRVFAKLLEDLRSHNHLTQDSYNQVIESFNDFFECWKNTVELFFQSPLCSINDELEIKLRALIKLIYSLSSNKEINSALVYELLSAHTINVTENANYCIYLPWSPYSLLMQSQRNYMLNSISSKFANNTLNIANKSDGVLAKLFRELFENHGKTIYLKKLEDNSYLDLVSTNSSSGYYEFGQLSTSKNAINDSEIKSVINATATKFLETYPNERHHLQILCIGLTSYEHLLSVYDELLKIADNHEEQLSISLAFNCSERKALDCVYQTICESFDTNRVDSNITIRIVNDISEVEDGEIDLIYNFDPLFAHNKVAEVAPNYIQREFDGVNWEYCASRKVPSDPIARKTQFSMNNHVQDSKGQLFLSTFLKINNRGESTSFCREVSQIGLKDEISKGLSKCNWLIIYDYLLSKETLNACSEDSSEDGSATNRRVLRYIQGEGSKRSLAIITDKETQYITQNLSSDIRAWQLVHPEKVENLVEKIFTMSNSFSSDTLLRSVGNGRFSHDLVGTAGAASLLESIYDKDSKISDIFWVHLDDYLSWFKSSIEDDAFKSIGRTVNYISDLLGVYISQDSFGVTTINLIVSESKLTNGSTEQSVKSCKQVKSTVDLIASMLRSYEDIDFEYWLNKFYEFIVGHFKFDPSRFKFNDLIALDKHAVNINVSGLSVVFHYDNAQAETSSDTVFDSDYLYQLKLSSADTKKVFQSLVDESSLELFESFNFEKLALNQSCTVELPSNEVGNNATESVDLIENAVEPRNKLVETLSSVENNEPITVENESPPSIETKKFSGNRSSLELISHCIDYLETHIGEVQEDEINVDLVKANIRKIFGHANLPSNFAESLVTPNSIVIKLHGDVNLSPTKVLKLKDNFLSVVGLSLRRVYPDKGVMVLVFDRDKRATVYFGKLLNNTLDSRRATIEQDFNNKIMLGQDEFSENSVFFKLDGASPHALIGGQTKSGKSILMNNMIIDLLMTNSPDNLKLRLFDPKQVEFAAYSKAPHLAHPVVLNKEEAVERLKELEILMNERYTHLMTLNVKDFEAYNRKYPSERMSREVIFFDELADWILDSEFKAEAKDIIVRLSSKGRAAGIHLVLATQRPSADVVFPLLRANLDTKIALKVDRDQNSEIILGESGAENLLGYGHGIVKSEGETHSIQVGFTEPHIFDELVELVINYWNDRNYNLSVTHDSSLKLNTD</sequence>
<dbReference type="SUPFAM" id="SSF52540">
    <property type="entry name" value="P-loop containing nucleoside triphosphate hydrolases"/>
    <property type="match status" value="1"/>
</dbReference>
<dbReference type="GO" id="GO:0003677">
    <property type="term" value="F:DNA binding"/>
    <property type="evidence" value="ECO:0007669"/>
    <property type="project" value="InterPro"/>
</dbReference>
<keyword evidence="5" id="KW-0132">Cell division</keyword>
<dbReference type="InterPro" id="IPR050206">
    <property type="entry name" value="FtsK/SpoIIIE/SftA"/>
</dbReference>
<dbReference type="InterPro" id="IPR002543">
    <property type="entry name" value="FtsK_dom"/>
</dbReference>
<dbReference type="Gene3D" id="3.40.50.300">
    <property type="entry name" value="P-loop containing nucleotide triphosphate hydrolases"/>
    <property type="match status" value="1"/>
</dbReference>
<dbReference type="PROSITE" id="PS50901">
    <property type="entry name" value="FTSK"/>
    <property type="match status" value="1"/>
</dbReference>
<dbReference type="STRING" id="1328313.DS2_12679"/>
<organism evidence="5 6">
    <name type="scientific">Catenovulum agarivorans DS-2</name>
    <dbReference type="NCBI Taxonomy" id="1328313"/>
    <lineage>
        <taxon>Bacteria</taxon>
        <taxon>Pseudomonadati</taxon>
        <taxon>Pseudomonadota</taxon>
        <taxon>Gammaproteobacteria</taxon>
        <taxon>Alteromonadales</taxon>
        <taxon>Alteromonadaceae</taxon>
        <taxon>Catenovulum</taxon>
    </lineage>
</organism>
<keyword evidence="6" id="KW-1185">Reference proteome</keyword>
<dbReference type="GO" id="GO:0051301">
    <property type="term" value="P:cell division"/>
    <property type="evidence" value="ECO:0007669"/>
    <property type="project" value="UniProtKB-KW"/>
</dbReference>
<protein>
    <submittedName>
        <fullName evidence="5">Cell division protein FtsK</fullName>
    </submittedName>
</protein>
<dbReference type="EMBL" id="ARZY01000024">
    <property type="protein sequence ID" value="EWH09390.1"/>
    <property type="molecule type" value="Genomic_DNA"/>
</dbReference>
<reference evidence="5 6" key="1">
    <citation type="journal article" date="2014" name="Genome Announc.">
        <title>Draft Genome Sequence of the Agar-Degrading Bacterium Catenovulum sp. Strain DS-2, Isolated from Intestines of Haliotis diversicolor.</title>
        <authorList>
            <person name="Shan D."/>
            <person name="Li X."/>
            <person name="Gu Z."/>
            <person name="Wei G."/>
            <person name="Gao Z."/>
            <person name="Shao Z."/>
        </authorList>
    </citation>
    <scope>NUCLEOTIDE SEQUENCE [LARGE SCALE GENOMIC DNA]</scope>
    <source>
        <strain evidence="5 6">DS-2</strain>
    </source>
</reference>
<comment type="caution">
    <text evidence="5">The sequence shown here is derived from an EMBL/GenBank/DDBJ whole genome shotgun (WGS) entry which is preliminary data.</text>
</comment>
<evidence type="ECO:0000256" key="3">
    <source>
        <dbReference type="PROSITE-ProRule" id="PRU00289"/>
    </source>
</evidence>
<dbReference type="Pfam" id="PF01580">
    <property type="entry name" value="FtsK_SpoIIIE"/>
    <property type="match status" value="1"/>
</dbReference>
<feature type="binding site" evidence="3">
    <location>
        <begin position="1540"/>
        <end position="1547"/>
    </location>
    <ligand>
        <name>ATP</name>
        <dbReference type="ChEBI" id="CHEBI:30616"/>
    </ligand>
</feature>
<keyword evidence="2 3" id="KW-0067">ATP-binding</keyword>
<dbReference type="PANTHER" id="PTHR22683:SF41">
    <property type="entry name" value="DNA TRANSLOCASE FTSK"/>
    <property type="match status" value="1"/>
</dbReference>
<dbReference type="Proteomes" id="UP000019276">
    <property type="component" value="Unassembled WGS sequence"/>
</dbReference>
<evidence type="ECO:0000256" key="2">
    <source>
        <dbReference type="ARBA" id="ARBA00022840"/>
    </source>
</evidence>
<dbReference type="OrthoDB" id="9806951at2"/>
<gene>
    <name evidence="5" type="ORF">DS2_12679</name>
</gene>
<evidence type="ECO:0000256" key="1">
    <source>
        <dbReference type="ARBA" id="ARBA00022741"/>
    </source>
</evidence>
<dbReference type="PANTHER" id="PTHR22683">
    <property type="entry name" value="SPORULATION PROTEIN RELATED"/>
    <property type="match status" value="1"/>
</dbReference>
<evidence type="ECO:0000259" key="4">
    <source>
        <dbReference type="PROSITE" id="PS50901"/>
    </source>
</evidence>
<dbReference type="GO" id="GO:0005524">
    <property type="term" value="F:ATP binding"/>
    <property type="evidence" value="ECO:0007669"/>
    <property type="project" value="UniProtKB-UniRule"/>
</dbReference>
<dbReference type="RefSeq" id="WP_051479850.1">
    <property type="nucleotide sequence ID" value="NZ_ARZY01000024.1"/>
</dbReference>
<evidence type="ECO:0000313" key="5">
    <source>
        <dbReference type="EMBL" id="EWH09390.1"/>
    </source>
</evidence>
<dbReference type="eggNOG" id="COG1674">
    <property type="taxonomic scope" value="Bacteria"/>
</dbReference>
<proteinExistence type="predicted"/>
<keyword evidence="5" id="KW-0131">Cell cycle</keyword>
<keyword evidence="1 3" id="KW-0547">Nucleotide-binding</keyword>